<dbReference type="InterPro" id="IPR023213">
    <property type="entry name" value="CAT-like_dom_sf"/>
</dbReference>
<dbReference type="Proteomes" id="UP001341840">
    <property type="component" value="Unassembled WGS sequence"/>
</dbReference>
<dbReference type="PANTHER" id="PTHR31147:SF66">
    <property type="entry name" value="OS05G0315700 PROTEIN"/>
    <property type="match status" value="1"/>
</dbReference>
<name>A0ABU6VSG6_9FABA</name>
<reference evidence="3 4" key="1">
    <citation type="journal article" date="2023" name="Plants (Basel)">
        <title>Bridging the Gap: Combining Genomics and Transcriptomics Approaches to Understand Stylosanthes scabra, an Orphan Legume from the Brazilian Caatinga.</title>
        <authorList>
            <person name="Ferreira-Neto J.R.C."/>
            <person name="da Silva M.D."/>
            <person name="Binneck E."/>
            <person name="de Melo N.F."/>
            <person name="da Silva R.H."/>
            <person name="de Melo A.L.T.M."/>
            <person name="Pandolfi V."/>
            <person name="Bustamante F.O."/>
            <person name="Brasileiro-Vidal A.C."/>
            <person name="Benko-Iseppon A.M."/>
        </authorList>
    </citation>
    <scope>NUCLEOTIDE SEQUENCE [LARGE SCALE GENOMIC DNA]</scope>
    <source>
        <tissue evidence="3">Leaves</tissue>
    </source>
</reference>
<evidence type="ECO:0000256" key="1">
    <source>
        <dbReference type="ARBA" id="ARBA00009861"/>
    </source>
</evidence>
<keyword evidence="4" id="KW-1185">Reference proteome</keyword>
<dbReference type="InterPro" id="IPR050898">
    <property type="entry name" value="Plant_acyltransferase"/>
</dbReference>
<dbReference type="EMBL" id="JASCZI010152323">
    <property type="protein sequence ID" value="MED6175917.1"/>
    <property type="molecule type" value="Genomic_DNA"/>
</dbReference>
<dbReference type="PANTHER" id="PTHR31147">
    <property type="entry name" value="ACYL TRANSFERASE 4"/>
    <property type="match status" value="1"/>
</dbReference>
<gene>
    <name evidence="3" type="ORF">PIB30_082834</name>
</gene>
<proteinExistence type="inferred from homology"/>
<evidence type="ECO:0000313" key="4">
    <source>
        <dbReference type="Proteomes" id="UP001341840"/>
    </source>
</evidence>
<keyword evidence="2" id="KW-0808">Transferase</keyword>
<evidence type="ECO:0000256" key="2">
    <source>
        <dbReference type="ARBA" id="ARBA00022679"/>
    </source>
</evidence>
<dbReference type="Pfam" id="PF02458">
    <property type="entry name" value="Transferase"/>
    <property type="match status" value="1"/>
</dbReference>
<comment type="caution">
    <text evidence="3">The sequence shown here is derived from an EMBL/GenBank/DDBJ whole genome shotgun (WGS) entry which is preliminary data.</text>
</comment>
<organism evidence="3 4">
    <name type="scientific">Stylosanthes scabra</name>
    <dbReference type="NCBI Taxonomy" id="79078"/>
    <lineage>
        <taxon>Eukaryota</taxon>
        <taxon>Viridiplantae</taxon>
        <taxon>Streptophyta</taxon>
        <taxon>Embryophyta</taxon>
        <taxon>Tracheophyta</taxon>
        <taxon>Spermatophyta</taxon>
        <taxon>Magnoliopsida</taxon>
        <taxon>eudicotyledons</taxon>
        <taxon>Gunneridae</taxon>
        <taxon>Pentapetalae</taxon>
        <taxon>rosids</taxon>
        <taxon>fabids</taxon>
        <taxon>Fabales</taxon>
        <taxon>Fabaceae</taxon>
        <taxon>Papilionoideae</taxon>
        <taxon>50 kb inversion clade</taxon>
        <taxon>dalbergioids sensu lato</taxon>
        <taxon>Dalbergieae</taxon>
        <taxon>Pterocarpus clade</taxon>
        <taxon>Stylosanthes</taxon>
    </lineage>
</organism>
<evidence type="ECO:0008006" key="5">
    <source>
        <dbReference type="Google" id="ProtNLM"/>
    </source>
</evidence>
<protein>
    <recommendedName>
        <fullName evidence="5">Benzyl alcohol O-benzoyltransferase</fullName>
    </recommendedName>
</protein>
<evidence type="ECO:0000313" key="3">
    <source>
        <dbReference type="EMBL" id="MED6175917.1"/>
    </source>
</evidence>
<comment type="similarity">
    <text evidence="1">Belongs to the plant acyltransferase family.</text>
</comment>
<accession>A0ABU6VSG6</accession>
<sequence length="408" mass="45443">MEGKDPVKVIRDALSRTLVFYYPFAGRLREGHGRKLMVDCTAEGVLFIEADADVTLDQFGEALETPFPFSKELLYNVPGSDGIVGCPLLLIQVTRFKCGGFTLGIRVNHTMCDATGFTQFTIALAEIARGAHQPSVLPIWQRELLSARNPPRITCNHREFDKDKDMVEWKTITGSIENMIERFFFFGPTDIASLCNLVLNNQVGSETEYTTFELITACLWRCLTKALQLPPEKQFRMGCIVNARARFNPQIPIGYYGNVLAFPVAVSTVEKLCENPFTYAVELIKKAKAEVTEEYMHSLADLLVINGRPLGTVAWSFIASKLSRIGFRKVDFGWGNAVHGGLTGGNAFGELYLMDYENAKNGEEGVLVPLYLPANAMERFAKELDGMLRNPNQAIKSARSQTILKSSL</sequence>
<dbReference type="Gene3D" id="3.30.559.10">
    <property type="entry name" value="Chloramphenicol acetyltransferase-like domain"/>
    <property type="match status" value="2"/>
</dbReference>